<sequence length="64" mass="7291">MSAGRAADVLWHGDNFFLIFLKRAVKMAMFRTFESNVRVHTSHLMYVGGDVGSSIMLLYPVIWV</sequence>
<proteinExistence type="predicted"/>
<reference evidence="1 2" key="1">
    <citation type="submission" date="2023-06" db="EMBL/GenBank/DDBJ databases">
        <title>Genome sequence of Methancorpusculaceae sp. Cs1.</title>
        <authorList>
            <person name="Protasov E."/>
            <person name="Platt K."/>
            <person name="Poehlein A."/>
            <person name="Daniel R."/>
            <person name="Brune A."/>
        </authorList>
    </citation>
    <scope>NUCLEOTIDE SEQUENCE [LARGE SCALE GENOMIC DNA]</scope>
    <source>
        <strain evidence="1 2">Cs1</strain>
    </source>
</reference>
<evidence type="ECO:0000313" key="1">
    <source>
        <dbReference type="EMBL" id="MDV0444467.1"/>
    </source>
</evidence>
<gene>
    <name evidence="1" type="ORF">McpCs1_18850</name>
</gene>
<organism evidence="1 2">
    <name type="scientific">Methanorbis rubei</name>
    <dbReference type="NCBI Taxonomy" id="3028300"/>
    <lineage>
        <taxon>Archaea</taxon>
        <taxon>Methanobacteriati</taxon>
        <taxon>Methanobacteriota</taxon>
        <taxon>Stenosarchaea group</taxon>
        <taxon>Methanomicrobia</taxon>
        <taxon>Methanomicrobiales</taxon>
        <taxon>Methanocorpusculaceae</taxon>
        <taxon>Methanorbis</taxon>
    </lineage>
</organism>
<name>A0AAE4SC60_9EURY</name>
<accession>A0AAE4SC60</accession>
<keyword evidence="2" id="KW-1185">Reference proteome</keyword>
<comment type="caution">
    <text evidence="1">The sequence shown here is derived from an EMBL/GenBank/DDBJ whole genome shotgun (WGS) entry which is preliminary data.</text>
</comment>
<dbReference type="AlphaFoldDB" id="A0AAE4SC60"/>
<protein>
    <submittedName>
        <fullName evidence="1">Uncharacterized protein</fullName>
    </submittedName>
</protein>
<dbReference type="Proteomes" id="UP001283212">
    <property type="component" value="Unassembled WGS sequence"/>
</dbReference>
<dbReference type="EMBL" id="JAWDKB010000012">
    <property type="protein sequence ID" value="MDV0444467.1"/>
    <property type="molecule type" value="Genomic_DNA"/>
</dbReference>
<evidence type="ECO:0000313" key="2">
    <source>
        <dbReference type="Proteomes" id="UP001283212"/>
    </source>
</evidence>